<keyword evidence="3" id="KW-1185">Reference proteome</keyword>
<dbReference type="AlphaFoldDB" id="A0A1I5AJB2"/>
<evidence type="ECO:0000256" key="1">
    <source>
        <dbReference type="SAM" id="MobiDB-lite"/>
    </source>
</evidence>
<dbReference type="InterPro" id="IPR036388">
    <property type="entry name" value="WH-like_DNA-bd_sf"/>
</dbReference>
<dbReference type="PANTHER" id="PTHR30363">
    <property type="entry name" value="HTH-TYPE TRANSCRIPTIONAL REGULATOR SRLR-RELATED"/>
    <property type="match status" value="1"/>
</dbReference>
<dbReference type="STRING" id="260086.SAMN05216207_101813"/>
<dbReference type="InterPro" id="IPR050313">
    <property type="entry name" value="Carb_Metab_HTH_regulators"/>
</dbReference>
<gene>
    <name evidence="2" type="ORF">SAMN05216207_101813</name>
</gene>
<dbReference type="Proteomes" id="UP000199614">
    <property type="component" value="Unassembled WGS sequence"/>
</dbReference>
<organism evidence="2 3">
    <name type="scientific">Pseudonocardia ammonioxydans</name>
    <dbReference type="NCBI Taxonomy" id="260086"/>
    <lineage>
        <taxon>Bacteria</taxon>
        <taxon>Bacillati</taxon>
        <taxon>Actinomycetota</taxon>
        <taxon>Actinomycetes</taxon>
        <taxon>Pseudonocardiales</taxon>
        <taxon>Pseudonocardiaceae</taxon>
        <taxon>Pseudonocardia</taxon>
    </lineage>
</organism>
<evidence type="ECO:0000313" key="2">
    <source>
        <dbReference type="EMBL" id="SFN62571.1"/>
    </source>
</evidence>
<proteinExistence type="predicted"/>
<feature type="region of interest" description="Disordered" evidence="1">
    <location>
        <begin position="268"/>
        <end position="386"/>
    </location>
</feature>
<dbReference type="EMBL" id="FOUY01000018">
    <property type="protein sequence ID" value="SFN62571.1"/>
    <property type="molecule type" value="Genomic_DNA"/>
</dbReference>
<dbReference type="Gene3D" id="1.10.10.10">
    <property type="entry name" value="Winged helix-like DNA-binding domain superfamily/Winged helix DNA-binding domain"/>
    <property type="match status" value="1"/>
</dbReference>
<feature type="region of interest" description="Disordered" evidence="1">
    <location>
        <begin position="28"/>
        <end position="51"/>
    </location>
</feature>
<dbReference type="PANTHER" id="PTHR30363:SF28">
    <property type="entry name" value="TRANSCRIPTIONAL REGULATORY PROTEIN-RELATED"/>
    <property type="match status" value="1"/>
</dbReference>
<accession>A0A1I5AJB2</accession>
<dbReference type="InterPro" id="IPR036390">
    <property type="entry name" value="WH_DNA-bd_sf"/>
</dbReference>
<reference evidence="2 3" key="1">
    <citation type="submission" date="2016-10" db="EMBL/GenBank/DDBJ databases">
        <authorList>
            <person name="de Groot N.N."/>
        </authorList>
    </citation>
    <scope>NUCLEOTIDE SEQUENCE [LARGE SCALE GENOMIC DNA]</scope>
    <source>
        <strain evidence="2 3">CGMCC 4.1877</strain>
    </source>
</reference>
<evidence type="ECO:0000313" key="3">
    <source>
        <dbReference type="Proteomes" id="UP000199614"/>
    </source>
</evidence>
<name>A0A1I5AJB2_PSUAM</name>
<protein>
    <submittedName>
        <fullName evidence="2">Predicted transcriptional regulator, ArsR family</fullName>
    </submittedName>
</protein>
<sequence length="386" mass="41031">MDVSPVTTEGGGFAARGDIRNTGVVKTHRTAQQRQDPACGHGSDAVLPGSGSGTRAAVARVLMEQGPVTAAVVAAELELTEAAVRRHLDALLADGEAEARAPARSVRPRGRGRPAKEYLLTDTGRVRFGHGYDDLATSALRFLAETAGEQAVDAFARRRVHDLLGADLESVTAPAGPQERAEVLARVLSTRGYAAQTRSGGLGVQLCQHHCPVAHVATEFPELCEAETRAFAELLGTHVQRLATIARGDAACTTHVPLEDPELLARARHGDRDEVPTPRAGSPQPPARLRKMQEEEGPATGTVNQQPSARLRKMQEEEGPATGTVNQQPSARLRKMQEEEGPATGTVNQQPSARLRKMQEEEGPAEGGTISHHGPRKGGSPNDDHS</sequence>
<dbReference type="SUPFAM" id="SSF46785">
    <property type="entry name" value="Winged helix' DNA-binding domain"/>
    <property type="match status" value="1"/>
</dbReference>